<organism evidence="2 3">
    <name type="scientific">Leptospira meyeri</name>
    <dbReference type="NCBI Taxonomy" id="29508"/>
    <lineage>
        <taxon>Bacteria</taxon>
        <taxon>Pseudomonadati</taxon>
        <taxon>Spirochaetota</taxon>
        <taxon>Spirochaetia</taxon>
        <taxon>Leptospirales</taxon>
        <taxon>Leptospiraceae</taxon>
        <taxon>Leptospira</taxon>
    </lineage>
</organism>
<sequence length="505" mass="59491">MISEKQNQRSLVYLLLFGSLFLALQFFLSAKTSFISDSLAKATQIESAKEWRDSIFYPAEVLDPDLKMHPVLFVIENQGKLKSVFSEVFARIYSVLFYFIPIQWIMFTNGLFLVLASYLLYRIGKIPVTVCLLIFISSVVFSQVFDISEVPFAIFWISVSYSLWSRGIEQKKPILIAISIFLMVWGSFLRLEILILSCVIYGLSFLFLYFQQRFFEIIFITIAFTIPVLVFFIWNHYEYGHFLGIRYLYNYSTLQSQSIGSHFYQLQKILFTSFTEPGLKIGFFIYSPYFLYVIYLFRKQLKTKNFQEASFYHFIILIIYPILVGFSAPNDGITITSRYTLFAIFPGIFLIAIQWQNLKTNKFFLLLVFFSILINVFLIKVTKESYKMIRKTNLTYETLKSDLWIFYDRNLSGTAGLNLLSQPSISFENFENKELRNSLFSRIRNEKIKQIYIFDFSKTTPNAFMHLNREVELNSEDFVKVLQEEGFKCKTYEEKSWIGYRLCLN</sequence>
<keyword evidence="1" id="KW-1133">Transmembrane helix</keyword>
<evidence type="ECO:0000313" key="2">
    <source>
        <dbReference type="EMBL" id="TDY71220.1"/>
    </source>
</evidence>
<feature type="transmembrane region" description="Helical" evidence="1">
    <location>
        <begin position="12"/>
        <end position="30"/>
    </location>
</feature>
<feature type="transmembrane region" description="Helical" evidence="1">
    <location>
        <begin position="126"/>
        <end position="144"/>
    </location>
</feature>
<accession>A0A4R8MPQ6</accession>
<name>A0A4R8MPQ6_LEPME</name>
<evidence type="ECO:0000256" key="1">
    <source>
        <dbReference type="SAM" id="Phobius"/>
    </source>
</evidence>
<dbReference type="AlphaFoldDB" id="A0A4R8MPQ6"/>
<dbReference type="Proteomes" id="UP000294684">
    <property type="component" value="Unassembled WGS sequence"/>
</dbReference>
<dbReference type="OrthoDB" id="345104at2"/>
<feature type="transmembrane region" description="Helical" evidence="1">
    <location>
        <begin position="95"/>
        <end position="119"/>
    </location>
</feature>
<protein>
    <recommendedName>
        <fullName evidence="4">Dolichyl-phosphate-mannose-protein mannosyltransferase</fullName>
    </recommendedName>
</protein>
<feature type="transmembrane region" description="Helical" evidence="1">
    <location>
        <begin position="214"/>
        <end position="234"/>
    </location>
</feature>
<feature type="transmembrane region" description="Helical" evidence="1">
    <location>
        <begin position="339"/>
        <end position="357"/>
    </location>
</feature>
<keyword evidence="3" id="KW-1185">Reference proteome</keyword>
<evidence type="ECO:0000313" key="3">
    <source>
        <dbReference type="Proteomes" id="UP000294684"/>
    </source>
</evidence>
<dbReference type="RefSeq" id="WP_004783516.1">
    <property type="nucleotide sequence ID" value="NZ_SORO01000001.1"/>
</dbReference>
<dbReference type="NCBIfam" id="NF047440">
    <property type="entry name" value="LA3751_2_3_fam"/>
    <property type="match status" value="1"/>
</dbReference>
<feature type="transmembrane region" description="Helical" evidence="1">
    <location>
        <begin position="175"/>
        <end position="208"/>
    </location>
</feature>
<reference evidence="2 3" key="1">
    <citation type="submission" date="2019-03" db="EMBL/GenBank/DDBJ databases">
        <title>Genomic Encyclopedia of Archaeal and Bacterial Type Strains, Phase II (KMG-II): from individual species to whole genera.</title>
        <authorList>
            <person name="Goeker M."/>
        </authorList>
    </citation>
    <scope>NUCLEOTIDE SEQUENCE [LARGE SCALE GENOMIC DNA]</scope>
    <source>
        <strain evidence="2 3">DSM 21537</strain>
    </source>
</reference>
<feature type="transmembrane region" description="Helical" evidence="1">
    <location>
        <begin position="278"/>
        <end position="297"/>
    </location>
</feature>
<keyword evidence="1" id="KW-0472">Membrane</keyword>
<dbReference type="InterPro" id="IPR059217">
    <property type="entry name" value="LA3751_2-like"/>
</dbReference>
<feature type="transmembrane region" description="Helical" evidence="1">
    <location>
        <begin position="309"/>
        <end position="327"/>
    </location>
</feature>
<gene>
    <name evidence="2" type="ORF">CLV96_0175</name>
</gene>
<proteinExistence type="predicted"/>
<feature type="transmembrane region" description="Helical" evidence="1">
    <location>
        <begin position="363"/>
        <end position="381"/>
    </location>
</feature>
<dbReference type="EMBL" id="SORO01000001">
    <property type="protein sequence ID" value="TDY71220.1"/>
    <property type="molecule type" value="Genomic_DNA"/>
</dbReference>
<evidence type="ECO:0008006" key="4">
    <source>
        <dbReference type="Google" id="ProtNLM"/>
    </source>
</evidence>
<keyword evidence="1" id="KW-0812">Transmembrane</keyword>
<comment type="caution">
    <text evidence="2">The sequence shown here is derived from an EMBL/GenBank/DDBJ whole genome shotgun (WGS) entry which is preliminary data.</text>
</comment>
<dbReference type="STRING" id="1193051.LEP1GSC017_3793"/>
<dbReference type="GeneID" id="79825533"/>